<evidence type="ECO:0008006" key="9">
    <source>
        <dbReference type="Google" id="ProtNLM"/>
    </source>
</evidence>
<feature type="transmembrane region" description="Helical" evidence="6">
    <location>
        <begin position="219"/>
        <end position="243"/>
    </location>
</feature>
<dbReference type="EnsemblMetazoa" id="BGLB003715-RB">
    <property type="protein sequence ID" value="BGLB003715-PB"/>
    <property type="gene ID" value="BGLB003715"/>
</dbReference>
<evidence type="ECO:0000256" key="1">
    <source>
        <dbReference type="ARBA" id="ARBA00004141"/>
    </source>
</evidence>
<evidence type="ECO:0000256" key="3">
    <source>
        <dbReference type="ARBA" id="ARBA00022692"/>
    </source>
</evidence>
<evidence type="ECO:0000256" key="2">
    <source>
        <dbReference type="ARBA" id="ARBA00006948"/>
    </source>
</evidence>
<dbReference type="VEuPathDB" id="VectorBase:BGLAX_037564"/>
<accession>A0A2C9JKC4</accession>
<dbReference type="PANTHER" id="PTHR16007">
    <property type="entry name" value="EPIDIDYMAL MEMBRANE PROTEIN E9-RELATED"/>
    <property type="match status" value="1"/>
</dbReference>
<comment type="similarity">
    <text evidence="2">Belongs to the TMEM45 family.</text>
</comment>
<protein>
    <recommendedName>
        <fullName evidence="9">Transmembrane protein 45B</fullName>
    </recommendedName>
</protein>
<organism evidence="7 8">
    <name type="scientific">Biomphalaria glabrata</name>
    <name type="common">Bloodfluke planorb</name>
    <name type="synonym">Freshwater snail</name>
    <dbReference type="NCBI Taxonomy" id="6526"/>
    <lineage>
        <taxon>Eukaryota</taxon>
        <taxon>Metazoa</taxon>
        <taxon>Spiralia</taxon>
        <taxon>Lophotrochozoa</taxon>
        <taxon>Mollusca</taxon>
        <taxon>Gastropoda</taxon>
        <taxon>Heterobranchia</taxon>
        <taxon>Euthyneura</taxon>
        <taxon>Panpulmonata</taxon>
        <taxon>Hygrophila</taxon>
        <taxon>Lymnaeoidea</taxon>
        <taxon>Planorbidae</taxon>
        <taxon>Biomphalaria</taxon>
    </lineage>
</organism>
<proteinExistence type="inferred from homology"/>
<dbReference type="InterPro" id="IPR042127">
    <property type="entry name" value="TMEM45"/>
</dbReference>
<dbReference type="AlphaFoldDB" id="A0A2C9JKC4"/>
<dbReference type="Pfam" id="PF04819">
    <property type="entry name" value="DUF716"/>
    <property type="match status" value="1"/>
</dbReference>
<dbReference type="PANTHER" id="PTHR16007:SF15">
    <property type="entry name" value="TRANSMEMBRANE PROTEIN 45B"/>
    <property type="match status" value="1"/>
</dbReference>
<dbReference type="OrthoDB" id="551896at2759"/>
<evidence type="ECO:0000313" key="7">
    <source>
        <dbReference type="EnsemblMetazoa" id="BGLB003715-PB"/>
    </source>
</evidence>
<keyword evidence="5 6" id="KW-0472">Membrane</keyword>
<feature type="transmembrane region" description="Helical" evidence="6">
    <location>
        <begin position="178"/>
        <end position="199"/>
    </location>
</feature>
<comment type="subcellular location">
    <subcellularLocation>
        <location evidence="1">Membrane</location>
        <topology evidence="1">Multi-pass membrane protein</topology>
    </subcellularLocation>
</comment>
<gene>
    <name evidence="7" type="primary">106057642</name>
</gene>
<reference evidence="7" key="1">
    <citation type="submission" date="2020-05" db="UniProtKB">
        <authorList>
            <consortium name="EnsemblMetazoa"/>
        </authorList>
    </citation>
    <scope>IDENTIFICATION</scope>
    <source>
        <strain evidence="7">BB02</strain>
    </source>
</reference>
<feature type="transmembrane region" description="Helical" evidence="6">
    <location>
        <begin position="87"/>
        <end position="107"/>
    </location>
</feature>
<dbReference type="VEuPathDB" id="VectorBase:BGLB003715"/>
<feature type="transmembrane region" description="Helical" evidence="6">
    <location>
        <begin position="12"/>
        <end position="31"/>
    </location>
</feature>
<dbReference type="GO" id="GO:0016020">
    <property type="term" value="C:membrane"/>
    <property type="evidence" value="ECO:0007669"/>
    <property type="project" value="UniProtKB-SubCell"/>
</dbReference>
<feature type="transmembrane region" description="Helical" evidence="6">
    <location>
        <begin position="145"/>
        <end position="166"/>
    </location>
</feature>
<evidence type="ECO:0000256" key="5">
    <source>
        <dbReference type="ARBA" id="ARBA00023136"/>
    </source>
</evidence>
<evidence type="ECO:0000313" key="8">
    <source>
        <dbReference type="Proteomes" id="UP000076420"/>
    </source>
</evidence>
<keyword evidence="4 6" id="KW-1133">Transmembrane helix</keyword>
<keyword evidence="3 6" id="KW-0812">Transmembrane</keyword>
<dbReference type="KEGG" id="bgt:106057642"/>
<evidence type="ECO:0000256" key="4">
    <source>
        <dbReference type="ARBA" id="ARBA00022989"/>
    </source>
</evidence>
<name>A0A2C9JKC4_BIOGL</name>
<evidence type="ECO:0000256" key="6">
    <source>
        <dbReference type="SAM" id="Phobius"/>
    </source>
</evidence>
<sequence length="291" mass="32434">MGDFKGHALPGSLFLLYGLWWAVCVTKRYLLCRRAGSRYISSATFPCPCACGPLTRLPIEGFIKVGLSGFGMLAEIIFNLPHPSMGIVQHATMYFFFLMSGIVDIASHYGAPLPPATDYIALTLAFAVEGLLFANHLHGRPMVDVHIHVLLVYVIALTVVCLILEAKFQKSSLLSMARAYLVMLQGSWFWGVGVILYGHPNDKTAWKLDDEMGVMQATIYFSWHCAFHFILLFVVFVVMGCIYRLPPGAHLNGNGVENGPKQEEYRMLKIEDDEDVSDIEFEKPVTKGFTS</sequence>
<dbReference type="RefSeq" id="XP_013070398.2">
    <property type="nucleotide sequence ID" value="XM_013214944.2"/>
</dbReference>
<dbReference type="Proteomes" id="UP000076420">
    <property type="component" value="Unassembled WGS sequence"/>
</dbReference>
<dbReference type="InterPro" id="IPR006904">
    <property type="entry name" value="DUF716"/>
</dbReference>